<organism evidence="7 8">
    <name type="scientific">Ascosphaera apis ARSEF 7405</name>
    <dbReference type="NCBI Taxonomy" id="392613"/>
    <lineage>
        <taxon>Eukaryota</taxon>
        <taxon>Fungi</taxon>
        <taxon>Dikarya</taxon>
        <taxon>Ascomycota</taxon>
        <taxon>Pezizomycotina</taxon>
        <taxon>Eurotiomycetes</taxon>
        <taxon>Eurotiomycetidae</taxon>
        <taxon>Onygenales</taxon>
        <taxon>Ascosphaeraceae</taxon>
        <taxon>Ascosphaera</taxon>
    </lineage>
</organism>
<dbReference type="PANTHER" id="PTHR28144">
    <property type="entry name" value="ER MEMBRANE PROTEIN COMPLEX SUBUNIT 5"/>
    <property type="match status" value="1"/>
</dbReference>
<comment type="similarity">
    <text evidence="2">Belongs to the membrane magnesium transporter (TC 1.A.67) family.</text>
</comment>
<evidence type="ECO:0000256" key="6">
    <source>
        <dbReference type="SAM" id="Phobius"/>
    </source>
</evidence>
<keyword evidence="4 6" id="KW-1133">Transmembrane helix</keyword>
<dbReference type="EMBL" id="AZGZ01000005">
    <property type="protein sequence ID" value="KZZ95059.1"/>
    <property type="molecule type" value="Genomic_DNA"/>
</dbReference>
<evidence type="ECO:0000256" key="4">
    <source>
        <dbReference type="ARBA" id="ARBA00022989"/>
    </source>
</evidence>
<keyword evidence="3 6" id="KW-0812">Transmembrane</keyword>
<dbReference type="InterPro" id="IPR053279">
    <property type="entry name" value="EMC_subunit"/>
</dbReference>
<evidence type="ECO:0000313" key="7">
    <source>
        <dbReference type="EMBL" id="KZZ95059.1"/>
    </source>
</evidence>
<name>A0A168BB67_9EURO</name>
<feature type="transmembrane region" description="Helical" evidence="6">
    <location>
        <begin position="38"/>
        <end position="58"/>
    </location>
</feature>
<comment type="subcellular location">
    <subcellularLocation>
        <location evidence="1">Endomembrane system</location>
        <topology evidence="1">Multi-pass membrane protein</topology>
    </subcellularLocation>
</comment>
<evidence type="ECO:0000256" key="1">
    <source>
        <dbReference type="ARBA" id="ARBA00004127"/>
    </source>
</evidence>
<protein>
    <submittedName>
        <fullName evidence="7">Magnesium transporter</fullName>
    </submittedName>
</protein>
<dbReference type="VEuPathDB" id="FungiDB:AAP_01547"/>
<keyword evidence="5 6" id="KW-0472">Membrane</keyword>
<gene>
    <name evidence="7" type="ORF">AAP_01547</name>
</gene>
<dbReference type="OrthoDB" id="44756at2759"/>
<comment type="caution">
    <text evidence="7">The sequence shown here is derived from an EMBL/GenBank/DDBJ whole genome shotgun (WGS) entry which is preliminary data.</text>
</comment>
<evidence type="ECO:0000313" key="8">
    <source>
        <dbReference type="Proteomes" id="UP000242877"/>
    </source>
</evidence>
<reference evidence="7 8" key="1">
    <citation type="journal article" date="2016" name="Genome Biol. Evol.">
        <title>Divergent and convergent evolution of fungal pathogenicity.</title>
        <authorList>
            <person name="Shang Y."/>
            <person name="Xiao G."/>
            <person name="Zheng P."/>
            <person name="Cen K."/>
            <person name="Zhan S."/>
            <person name="Wang C."/>
        </authorList>
    </citation>
    <scope>NUCLEOTIDE SEQUENCE [LARGE SCALE GENOMIC DNA]</scope>
    <source>
        <strain evidence="7 8">ARSEF 7405</strain>
    </source>
</reference>
<dbReference type="InterPro" id="IPR018937">
    <property type="entry name" value="MMgT"/>
</dbReference>
<evidence type="ECO:0000256" key="5">
    <source>
        <dbReference type="ARBA" id="ARBA00023136"/>
    </source>
</evidence>
<accession>A0A168BB67</accession>
<dbReference type="GO" id="GO:0072546">
    <property type="term" value="C:EMC complex"/>
    <property type="evidence" value="ECO:0007669"/>
    <property type="project" value="TreeGrafter"/>
</dbReference>
<dbReference type="AlphaFoldDB" id="A0A168BB67"/>
<proteinExistence type="inferred from homology"/>
<evidence type="ECO:0000256" key="2">
    <source>
        <dbReference type="ARBA" id="ARBA00006109"/>
    </source>
</evidence>
<dbReference type="Proteomes" id="UP000242877">
    <property type="component" value="Unassembled WGS sequence"/>
</dbReference>
<dbReference type="PANTHER" id="PTHR28144:SF1">
    <property type="entry name" value="ER MEMBRANE PROTEIN COMPLEX SUBUNIT 5"/>
    <property type="match status" value="1"/>
</dbReference>
<dbReference type="GO" id="GO:0034975">
    <property type="term" value="P:protein folding in endoplasmic reticulum"/>
    <property type="evidence" value="ECO:0007669"/>
    <property type="project" value="TreeGrafter"/>
</dbReference>
<keyword evidence="8" id="KW-1185">Reference proteome</keyword>
<evidence type="ECO:0000256" key="3">
    <source>
        <dbReference type="ARBA" id="ARBA00022692"/>
    </source>
</evidence>
<sequence length="119" mass="13136">MGLFSRATIGFGLLLLAHAGYSVHELSLLYGSAHTIPLDIICETLAAVFITTLGLVLGSEKLKPITWSVWAGNIEEKGGHDNPFRAYEDGLGFWDVRTKRKEFADWVRQKDTLQKAASS</sequence>
<dbReference type="Pfam" id="PF10270">
    <property type="entry name" value="MMgT"/>
    <property type="match status" value="1"/>
</dbReference>